<dbReference type="GO" id="GO:0051213">
    <property type="term" value="F:dioxygenase activity"/>
    <property type="evidence" value="ECO:0007669"/>
    <property type="project" value="UniProtKB-KW"/>
</dbReference>
<dbReference type="InterPro" id="IPR003347">
    <property type="entry name" value="JmjC_dom"/>
</dbReference>
<evidence type="ECO:0000256" key="3">
    <source>
        <dbReference type="ARBA" id="ARBA00022853"/>
    </source>
</evidence>
<protein>
    <recommendedName>
        <fullName evidence="11">JmjC domain-containing protein</fullName>
    </recommendedName>
</protein>
<accession>A0A2J7R6E5</accession>
<keyword evidence="5" id="KW-0560">Oxidoreductase</keyword>
<keyword evidence="3" id="KW-0156">Chromatin regulator</keyword>
<evidence type="ECO:0000256" key="1">
    <source>
        <dbReference type="ARBA" id="ARBA00004123"/>
    </source>
</evidence>
<dbReference type="EMBL" id="NEVH01006765">
    <property type="protein sequence ID" value="PNF36404.1"/>
    <property type="molecule type" value="Genomic_DNA"/>
</dbReference>
<dbReference type="STRING" id="105785.A0A2J7R6E5"/>
<evidence type="ECO:0000256" key="7">
    <source>
        <dbReference type="ARBA" id="ARBA00023015"/>
    </source>
</evidence>
<dbReference type="SUPFAM" id="SSF51197">
    <property type="entry name" value="Clavaminate synthase-like"/>
    <property type="match status" value="1"/>
</dbReference>
<dbReference type="PROSITE" id="PS51184">
    <property type="entry name" value="JMJC"/>
    <property type="match status" value="1"/>
</dbReference>
<evidence type="ECO:0000313" key="13">
    <source>
        <dbReference type="Proteomes" id="UP000235965"/>
    </source>
</evidence>
<reference evidence="12 13" key="1">
    <citation type="submission" date="2017-12" db="EMBL/GenBank/DDBJ databases">
        <title>Hemimetabolous genomes reveal molecular basis of termite eusociality.</title>
        <authorList>
            <person name="Harrison M.C."/>
            <person name="Jongepier E."/>
            <person name="Robertson H.M."/>
            <person name="Arning N."/>
            <person name="Bitard-Feildel T."/>
            <person name="Chao H."/>
            <person name="Childers C.P."/>
            <person name="Dinh H."/>
            <person name="Doddapaneni H."/>
            <person name="Dugan S."/>
            <person name="Gowin J."/>
            <person name="Greiner C."/>
            <person name="Han Y."/>
            <person name="Hu H."/>
            <person name="Hughes D.S.T."/>
            <person name="Huylmans A.-K."/>
            <person name="Kemena C."/>
            <person name="Kremer L.P.M."/>
            <person name="Lee S.L."/>
            <person name="Lopez-Ezquerra A."/>
            <person name="Mallet L."/>
            <person name="Monroy-Kuhn J.M."/>
            <person name="Moser A."/>
            <person name="Murali S.C."/>
            <person name="Muzny D.M."/>
            <person name="Otani S."/>
            <person name="Piulachs M.-D."/>
            <person name="Poelchau M."/>
            <person name="Qu J."/>
            <person name="Schaub F."/>
            <person name="Wada-Katsumata A."/>
            <person name="Worley K.C."/>
            <person name="Xie Q."/>
            <person name="Ylla G."/>
            <person name="Poulsen M."/>
            <person name="Gibbs R.A."/>
            <person name="Schal C."/>
            <person name="Richards S."/>
            <person name="Belles X."/>
            <person name="Korb J."/>
            <person name="Bornberg-Bauer E."/>
        </authorList>
    </citation>
    <scope>NUCLEOTIDE SEQUENCE [LARGE SCALE GENOMIC DNA]</scope>
    <source>
        <tissue evidence="12">Whole body</tissue>
    </source>
</reference>
<keyword evidence="4" id="KW-0223">Dioxygenase</keyword>
<dbReference type="OrthoDB" id="5876800at2759"/>
<dbReference type="PANTHER" id="PTHR23123">
    <property type="entry name" value="PHD/F-BOX CONTAINING PROTEIN"/>
    <property type="match status" value="1"/>
</dbReference>
<organism evidence="12 13">
    <name type="scientific">Cryptotermes secundus</name>
    <dbReference type="NCBI Taxonomy" id="105785"/>
    <lineage>
        <taxon>Eukaryota</taxon>
        <taxon>Metazoa</taxon>
        <taxon>Ecdysozoa</taxon>
        <taxon>Arthropoda</taxon>
        <taxon>Hexapoda</taxon>
        <taxon>Insecta</taxon>
        <taxon>Pterygota</taxon>
        <taxon>Neoptera</taxon>
        <taxon>Polyneoptera</taxon>
        <taxon>Dictyoptera</taxon>
        <taxon>Blattodea</taxon>
        <taxon>Blattoidea</taxon>
        <taxon>Termitoidae</taxon>
        <taxon>Kalotermitidae</taxon>
        <taxon>Cryptotermitinae</taxon>
        <taxon>Cryptotermes</taxon>
    </lineage>
</organism>
<dbReference type="Gene3D" id="2.60.120.650">
    <property type="entry name" value="Cupin"/>
    <property type="match status" value="1"/>
</dbReference>
<evidence type="ECO:0000256" key="9">
    <source>
        <dbReference type="ARBA" id="ARBA00023242"/>
    </source>
</evidence>
<evidence type="ECO:0000259" key="11">
    <source>
        <dbReference type="PROSITE" id="PS51184"/>
    </source>
</evidence>
<dbReference type="Gene3D" id="1.20.58.1360">
    <property type="match status" value="1"/>
</dbReference>
<dbReference type="Proteomes" id="UP000235965">
    <property type="component" value="Unassembled WGS sequence"/>
</dbReference>
<dbReference type="InterPro" id="IPR041070">
    <property type="entry name" value="JHD"/>
</dbReference>
<feature type="domain" description="JmjC" evidence="11">
    <location>
        <begin position="1"/>
        <end position="47"/>
    </location>
</feature>
<evidence type="ECO:0000256" key="10">
    <source>
        <dbReference type="SAM" id="MobiDB-lite"/>
    </source>
</evidence>
<name>A0A2J7R6E5_9NEOP</name>
<comment type="subcellular location">
    <subcellularLocation>
        <location evidence="1">Nucleus</location>
    </subcellularLocation>
</comment>
<evidence type="ECO:0000256" key="4">
    <source>
        <dbReference type="ARBA" id="ARBA00022964"/>
    </source>
</evidence>
<keyword evidence="13" id="KW-1185">Reference proteome</keyword>
<dbReference type="GO" id="GO:0006325">
    <property type="term" value="P:chromatin organization"/>
    <property type="evidence" value="ECO:0007669"/>
    <property type="project" value="UniProtKB-KW"/>
</dbReference>
<sequence>MKEGETMLIPTGWIHAVLTPVDSLVFGGNFLHSLNISMQLQIYEIEKKIHTPEKFRFPAFETTNWYAARSIANDLREMNNMGLKCPLTLLIGVKALIITLKQWNQDKDSSKVRREEIPASIQSQKLLKDLSKEVRHAERFLNSLNPPKPERESKRKKKKPINKDFVDFSQPQGMEEPVIMKEPLKLTLKTISRNPAPVAPRPPLKLTLPKPATYPYSTNAFGARISDSADIGNAVLSENKLTRRSIDNHVKLKEEEDDMKLPVLEEQTAGFLKSGPVMRLKLGAKDSSRQLSDSVYDFHDESDDDSLMIDELPKNRRHTFESLSSLKLPSLYINGKSEPSTELDVAGEVDVVSDTPKNGIEELLKASGYADRGEHNPRLEDIDSGRASPSTREAIAGMLSISRAFMPDHSSSKDEISSPRLRRKKIQFSDDYGENIDKVHQDEDYIYPALDGSDDEDLIFKPRGKRKMDEAWNPKARVGPLVPKTDRPTREGTKKQAVEKGLEAAAAKRAGLPSPKRLYNRKKPKLPSEPQASTSPMKKVEVKFRKPKKGMATAKQRLGKILKIHKMKF</sequence>
<dbReference type="AlphaFoldDB" id="A0A2J7R6E5"/>
<feature type="region of interest" description="Disordered" evidence="10">
    <location>
        <begin position="141"/>
        <end position="168"/>
    </location>
</feature>
<proteinExistence type="predicted"/>
<keyword evidence="8" id="KW-0804">Transcription</keyword>
<dbReference type="InterPro" id="IPR050690">
    <property type="entry name" value="JHDM1_Histone_Demethylase"/>
</dbReference>
<dbReference type="InParanoid" id="A0A2J7R6E5"/>
<evidence type="ECO:0000256" key="8">
    <source>
        <dbReference type="ARBA" id="ARBA00023163"/>
    </source>
</evidence>
<evidence type="ECO:0000313" key="12">
    <source>
        <dbReference type="EMBL" id="PNF36404.1"/>
    </source>
</evidence>
<feature type="region of interest" description="Disordered" evidence="10">
    <location>
        <begin position="470"/>
        <end position="555"/>
    </location>
</feature>
<dbReference type="GO" id="GO:0046872">
    <property type="term" value="F:metal ion binding"/>
    <property type="evidence" value="ECO:0007669"/>
    <property type="project" value="UniProtKB-KW"/>
</dbReference>
<comment type="caution">
    <text evidence="12">The sequence shown here is derived from an EMBL/GenBank/DDBJ whole genome shotgun (WGS) entry which is preliminary data.</text>
</comment>
<evidence type="ECO:0000256" key="5">
    <source>
        <dbReference type="ARBA" id="ARBA00023002"/>
    </source>
</evidence>
<keyword evidence="2" id="KW-0479">Metal-binding</keyword>
<dbReference type="Pfam" id="PF17811">
    <property type="entry name" value="JHD"/>
    <property type="match status" value="1"/>
</dbReference>
<keyword evidence="6" id="KW-0408">Iron</keyword>
<evidence type="ECO:0000256" key="6">
    <source>
        <dbReference type="ARBA" id="ARBA00023004"/>
    </source>
</evidence>
<keyword evidence="7" id="KW-0805">Transcription regulation</keyword>
<feature type="compositionally biased region" description="Basic and acidic residues" evidence="10">
    <location>
        <begin position="484"/>
        <end position="502"/>
    </location>
</feature>
<evidence type="ECO:0000256" key="2">
    <source>
        <dbReference type="ARBA" id="ARBA00022723"/>
    </source>
</evidence>
<dbReference type="GO" id="GO:0005634">
    <property type="term" value="C:nucleus"/>
    <property type="evidence" value="ECO:0007669"/>
    <property type="project" value="UniProtKB-SubCell"/>
</dbReference>
<gene>
    <name evidence="12" type="ORF">B7P43_G16824</name>
</gene>
<keyword evidence="9" id="KW-0539">Nucleus</keyword>